<dbReference type="GO" id="GO:0016763">
    <property type="term" value="F:pentosyltransferase activity"/>
    <property type="evidence" value="ECO:0007669"/>
    <property type="project" value="TreeGrafter"/>
</dbReference>
<comment type="subcellular location">
    <subcellularLocation>
        <location evidence="1">Cell membrane</location>
        <topology evidence="1">Multi-pass membrane protein</topology>
    </subcellularLocation>
</comment>
<feature type="transmembrane region" description="Helical" evidence="8">
    <location>
        <begin position="111"/>
        <end position="128"/>
    </location>
</feature>
<feature type="transmembrane region" description="Helical" evidence="8">
    <location>
        <begin position="148"/>
        <end position="166"/>
    </location>
</feature>
<protein>
    <submittedName>
        <fullName evidence="9">Uncharacterized protein</fullName>
    </submittedName>
</protein>
<evidence type="ECO:0000256" key="5">
    <source>
        <dbReference type="ARBA" id="ARBA00022692"/>
    </source>
</evidence>
<evidence type="ECO:0000256" key="6">
    <source>
        <dbReference type="ARBA" id="ARBA00022989"/>
    </source>
</evidence>
<dbReference type="GO" id="GO:0005886">
    <property type="term" value="C:plasma membrane"/>
    <property type="evidence" value="ECO:0007669"/>
    <property type="project" value="UniProtKB-SubCell"/>
</dbReference>
<evidence type="ECO:0000256" key="1">
    <source>
        <dbReference type="ARBA" id="ARBA00004651"/>
    </source>
</evidence>
<evidence type="ECO:0000256" key="2">
    <source>
        <dbReference type="ARBA" id="ARBA00022475"/>
    </source>
</evidence>
<keyword evidence="2" id="KW-1003">Cell membrane</keyword>
<evidence type="ECO:0000256" key="3">
    <source>
        <dbReference type="ARBA" id="ARBA00022676"/>
    </source>
</evidence>
<reference evidence="9" key="1">
    <citation type="journal article" date="2015" name="ISME J.">
        <title>Aquifer environment selects for microbial species cohorts in sediment and groundwater.</title>
        <authorList>
            <person name="Hug L.A."/>
            <person name="Thomas B.C."/>
            <person name="Brown C.T."/>
            <person name="Frischkorn K.R."/>
            <person name="Williams K.H."/>
            <person name="Tringe S.G."/>
            <person name="Banfield J.F."/>
        </authorList>
    </citation>
    <scope>NUCLEOTIDE SEQUENCE</scope>
</reference>
<sequence length="451" mass="51356">METVFNQSIWGDEGFSAILSMKSLPDIIKVISRDTSPPLWNIIEHFAFQIFGASEVVIRSLSFSFYLITAFFVFKIGSLLFSKKSGGIVVLLTLFNPFFFIYAFEGRMYSIMAAGVTASMYFYLKIFFGEGGKGARIGYTIATLWALYSHHFAFFAVATQGFWWLYEFLIGHRERAKRVFKTFLLIGLGYLPWVYPLYTQTKMVGGGFWLGTPTPSDFGKMIFEYLAEGIRNDNLKLPLLNIPLHQAALYVVFASLAVRKWWKSIKKTVILLLWFVGPIVLTWLISQKFQSIFYNRYLLYTIPAAMIILASARSKISIIPLTALIILFGIIDYQYFTHPTKLPFKEYSAYVKSVKKEGDYLINWNSSSHHLWETKFYGIPAPIYIPAGGGDLPFFVGTALMEKDDIIRTIPKTADQVGIITSGPVSEINIPGYSERDVKSFGNLKFILYDK</sequence>
<dbReference type="GO" id="GO:0009103">
    <property type="term" value="P:lipopolysaccharide biosynthetic process"/>
    <property type="evidence" value="ECO:0007669"/>
    <property type="project" value="UniProtKB-ARBA"/>
</dbReference>
<evidence type="ECO:0000256" key="7">
    <source>
        <dbReference type="ARBA" id="ARBA00023136"/>
    </source>
</evidence>
<accession>A0A0H4T664</accession>
<keyword evidence="3" id="KW-0328">Glycosyltransferase</keyword>
<feature type="transmembrane region" description="Helical" evidence="8">
    <location>
        <begin position="292"/>
        <end position="311"/>
    </location>
</feature>
<proteinExistence type="predicted"/>
<evidence type="ECO:0000256" key="4">
    <source>
        <dbReference type="ARBA" id="ARBA00022679"/>
    </source>
</evidence>
<dbReference type="PANTHER" id="PTHR33908:SF11">
    <property type="entry name" value="MEMBRANE PROTEIN"/>
    <property type="match status" value="1"/>
</dbReference>
<name>A0A0H4T664_9BACT</name>
<dbReference type="AlphaFoldDB" id="A0A0H4T664"/>
<dbReference type="EMBL" id="KT006999">
    <property type="protein sequence ID" value="AKQ02230.1"/>
    <property type="molecule type" value="Genomic_DNA"/>
</dbReference>
<dbReference type="PANTHER" id="PTHR33908">
    <property type="entry name" value="MANNOSYLTRANSFERASE YKCB-RELATED"/>
    <property type="match status" value="1"/>
</dbReference>
<keyword evidence="7 8" id="KW-0472">Membrane</keyword>
<keyword evidence="4" id="KW-0808">Transferase</keyword>
<feature type="transmembrane region" description="Helical" evidence="8">
    <location>
        <begin position="318"/>
        <end position="336"/>
    </location>
</feature>
<keyword evidence="5 8" id="KW-0812">Transmembrane</keyword>
<feature type="transmembrane region" description="Helical" evidence="8">
    <location>
        <begin position="269"/>
        <end position="286"/>
    </location>
</feature>
<organism evidence="9">
    <name type="scientific">uncultured Microgenomates bacterium Rifle_16ft_4_minimus_37633</name>
    <dbReference type="NCBI Taxonomy" id="1665114"/>
    <lineage>
        <taxon>Bacteria</taxon>
        <taxon>Candidatus Microgenomatota</taxon>
        <taxon>environmental samples</taxon>
    </lineage>
</organism>
<feature type="transmembrane region" description="Helical" evidence="8">
    <location>
        <begin position="242"/>
        <end position="262"/>
    </location>
</feature>
<keyword evidence="6 8" id="KW-1133">Transmembrane helix</keyword>
<feature type="transmembrane region" description="Helical" evidence="8">
    <location>
        <begin position="87"/>
        <end position="104"/>
    </location>
</feature>
<dbReference type="InterPro" id="IPR050297">
    <property type="entry name" value="LipidA_mod_glycosyltrf_83"/>
</dbReference>
<feature type="transmembrane region" description="Helical" evidence="8">
    <location>
        <begin position="63"/>
        <end position="81"/>
    </location>
</feature>
<evidence type="ECO:0000313" key="9">
    <source>
        <dbReference type="EMBL" id="AKQ02230.1"/>
    </source>
</evidence>
<feature type="transmembrane region" description="Helical" evidence="8">
    <location>
        <begin position="178"/>
        <end position="198"/>
    </location>
</feature>
<evidence type="ECO:0000256" key="8">
    <source>
        <dbReference type="SAM" id="Phobius"/>
    </source>
</evidence>